<gene>
    <name evidence="1" type="ORF">GCM10025866_28380</name>
</gene>
<evidence type="ECO:0000313" key="2">
    <source>
        <dbReference type="Proteomes" id="UP001321498"/>
    </source>
</evidence>
<protein>
    <submittedName>
        <fullName evidence="1">Uncharacterized protein</fullName>
    </submittedName>
</protein>
<sequence>MTNAPGLSERAIRELTERGRDDLHPVVEEAVRNVAASHAGRPLDEVQAVLHQAVQGATHVDGLLSDDALLELAQTISHLRPHA</sequence>
<proteinExistence type="predicted"/>
<keyword evidence="2" id="KW-1185">Reference proteome</keyword>
<dbReference type="RefSeq" id="WP_286276916.1">
    <property type="nucleotide sequence ID" value="NZ_AP027731.1"/>
</dbReference>
<accession>A0ABM8GF32</accession>
<organism evidence="1 2">
    <name type="scientific">Naasia aerilata</name>
    <dbReference type="NCBI Taxonomy" id="1162966"/>
    <lineage>
        <taxon>Bacteria</taxon>
        <taxon>Bacillati</taxon>
        <taxon>Actinomycetota</taxon>
        <taxon>Actinomycetes</taxon>
        <taxon>Micrococcales</taxon>
        <taxon>Microbacteriaceae</taxon>
        <taxon>Naasia</taxon>
    </lineage>
</organism>
<name>A0ABM8GF32_9MICO</name>
<evidence type="ECO:0000313" key="1">
    <source>
        <dbReference type="EMBL" id="BDZ46929.1"/>
    </source>
</evidence>
<dbReference type="EMBL" id="AP027731">
    <property type="protein sequence ID" value="BDZ46929.1"/>
    <property type="molecule type" value="Genomic_DNA"/>
</dbReference>
<reference evidence="2" key="1">
    <citation type="journal article" date="2019" name="Int. J. Syst. Evol. Microbiol.">
        <title>The Global Catalogue of Microorganisms (GCM) 10K type strain sequencing project: providing services to taxonomists for standard genome sequencing and annotation.</title>
        <authorList>
            <consortium name="The Broad Institute Genomics Platform"/>
            <consortium name="The Broad Institute Genome Sequencing Center for Infectious Disease"/>
            <person name="Wu L."/>
            <person name="Ma J."/>
        </authorList>
    </citation>
    <scope>NUCLEOTIDE SEQUENCE [LARGE SCALE GENOMIC DNA]</scope>
    <source>
        <strain evidence="2">NBRC 108725</strain>
    </source>
</reference>
<dbReference type="Proteomes" id="UP001321498">
    <property type="component" value="Chromosome"/>
</dbReference>